<sequence>MASTSQTASHFQTDPENSEREFISLLIDLYRDCPELWKVKSKDYCNRNKRSAAFEKIVGTLRKLKPDFSVKQLKQKINVLLIYIKLNPVDNRNFLGPFSKSSCSPLIPNHTGNLGGVHEFQFMSG</sequence>
<dbReference type="EMBL" id="JARQZJ010000039">
    <property type="protein sequence ID" value="KAK9877048.1"/>
    <property type="molecule type" value="Genomic_DNA"/>
</dbReference>
<name>A0AAW1U7N7_9CUCU</name>
<protein>
    <recommendedName>
        <fullName evidence="1">MADF domain-containing protein</fullName>
    </recommendedName>
</protein>
<feature type="domain" description="MADF" evidence="1">
    <location>
        <begin position="26"/>
        <end position="79"/>
    </location>
</feature>
<gene>
    <name evidence="2" type="ORF">WA026_016077</name>
</gene>
<dbReference type="InterPro" id="IPR006578">
    <property type="entry name" value="MADF-dom"/>
</dbReference>
<keyword evidence="3" id="KW-1185">Reference proteome</keyword>
<evidence type="ECO:0000313" key="3">
    <source>
        <dbReference type="Proteomes" id="UP001431783"/>
    </source>
</evidence>
<proteinExistence type="predicted"/>
<dbReference type="Pfam" id="PF10545">
    <property type="entry name" value="MADF_DNA_bdg"/>
    <property type="match status" value="1"/>
</dbReference>
<evidence type="ECO:0000313" key="2">
    <source>
        <dbReference type="EMBL" id="KAK9877048.1"/>
    </source>
</evidence>
<dbReference type="Proteomes" id="UP001431783">
    <property type="component" value="Unassembled WGS sequence"/>
</dbReference>
<evidence type="ECO:0000259" key="1">
    <source>
        <dbReference type="Pfam" id="PF10545"/>
    </source>
</evidence>
<comment type="caution">
    <text evidence="2">The sequence shown here is derived from an EMBL/GenBank/DDBJ whole genome shotgun (WGS) entry which is preliminary data.</text>
</comment>
<dbReference type="PANTHER" id="PTHR21505">
    <property type="entry name" value="MADF DOMAIN-CONTAINING PROTEIN-RELATED"/>
    <property type="match status" value="1"/>
</dbReference>
<accession>A0AAW1U7N7</accession>
<dbReference type="AlphaFoldDB" id="A0AAW1U7N7"/>
<organism evidence="2 3">
    <name type="scientific">Henosepilachna vigintioctopunctata</name>
    <dbReference type="NCBI Taxonomy" id="420089"/>
    <lineage>
        <taxon>Eukaryota</taxon>
        <taxon>Metazoa</taxon>
        <taxon>Ecdysozoa</taxon>
        <taxon>Arthropoda</taxon>
        <taxon>Hexapoda</taxon>
        <taxon>Insecta</taxon>
        <taxon>Pterygota</taxon>
        <taxon>Neoptera</taxon>
        <taxon>Endopterygota</taxon>
        <taxon>Coleoptera</taxon>
        <taxon>Polyphaga</taxon>
        <taxon>Cucujiformia</taxon>
        <taxon>Coccinelloidea</taxon>
        <taxon>Coccinellidae</taxon>
        <taxon>Epilachninae</taxon>
        <taxon>Epilachnini</taxon>
        <taxon>Henosepilachna</taxon>
    </lineage>
</organism>
<reference evidence="2 3" key="1">
    <citation type="submission" date="2023-03" db="EMBL/GenBank/DDBJ databases">
        <title>Genome insight into feeding habits of ladybird beetles.</title>
        <authorList>
            <person name="Li H.-S."/>
            <person name="Huang Y.-H."/>
            <person name="Pang H."/>
        </authorList>
    </citation>
    <scope>NUCLEOTIDE SEQUENCE [LARGE SCALE GENOMIC DNA]</scope>
    <source>
        <strain evidence="2">SYSU_2023b</strain>
        <tissue evidence="2">Whole body</tissue>
    </source>
</reference>
<dbReference type="PANTHER" id="PTHR21505:SF8">
    <property type="entry name" value="DPT-YFP REPRESSOR BY OVEREXPRESSION, ISOFORM D-RELATED"/>
    <property type="match status" value="1"/>
</dbReference>